<dbReference type="Proteomes" id="UP000004690">
    <property type="component" value="Unassembled WGS sequence"/>
</dbReference>
<dbReference type="CDD" id="cd16325">
    <property type="entry name" value="LolA"/>
    <property type="match status" value="1"/>
</dbReference>
<keyword evidence="3" id="KW-0449">Lipoprotein</keyword>
<keyword evidence="1 2" id="KW-0732">Signal</keyword>
<evidence type="ECO:0000256" key="2">
    <source>
        <dbReference type="SAM" id="SignalP"/>
    </source>
</evidence>
<dbReference type="PANTHER" id="PTHR35869:SF1">
    <property type="entry name" value="OUTER-MEMBRANE LIPOPROTEIN CARRIER PROTEIN"/>
    <property type="match status" value="1"/>
</dbReference>
<dbReference type="EMBL" id="JH651379">
    <property type="protein sequence ID" value="EIJ40678.1"/>
    <property type="molecule type" value="Genomic_DNA"/>
</dbReference>
<evidence type="ECO:0000313" key="4">
    <source>
        <dbReference type="Proteomes" id="UP000004690"/>
    </source>
</evidence>
<dbReference type="SUPFAM" id="SSF89392">
    <property type="entry name" value="Prokaryotic lipoproteins and lipoprotein localization factors"/>
    <property type="match status" value="1"/>
</dbReference>
<name>I3CAN5_9FLAO</name>
<keyword evidence="4" id="KW-1185">Reference proteome</keyword>
<dbReference type="InterPro" id="IPR004564">
    <property type="entry name" value="OM_lipoprot_carrier_LolA-like"/>
</dbReference>
<dbReference type="PANTHER" id="PTHR35869">
    <property type="entry name" value="OUTER-MEMBRANE LIPOPROTEIN CARRIER PROTEIN"/>
    <property type="match status" value="1"/>
</dbReference>
<protein>
    <submittedName>
        <fullName evidence="3">Outer membrane lipoprotein-sorting protein</fullName>
    </submittedName>
</protein>
<dbReference type="InterPro" id="IPR029046">
    <property type="entry name" value="LolA/LolB/LppX"/>
</dbReference>
<dbReference type="RefSeq" id="WP_008615167.1">
    <property type="nucleotide sequence ID" value="NZ_JH651379.1"/>
</dbReference>
<proteinExistence type="predicted"/>
<dbReference type="AlphaFoldDB" id="I3CAN5"/>
<dbReference type="HOGENOM" id="CLU_105362_0_1_10"/>
<evidence type="ECO:0000313" key="3">
    <source>
        <dbReference type="EMBL" id="EIJ40678.1"/>
    </source>
</evidence>
<feature type="signal peptide" evidence="2">
    <location>
        <begin position="1"/>
        <end position="19"/>
    </location>
</feature>
<accession>I3CAN5</accession>
<organism evidence="3 4">
    <name type="scientific">Galbibacter orientalis DSM 19592</name>
    <dbReference type="NCBI Taxonomy" id="926559"/>
    <lineage>
        <taxon>Bacteria</taxon>
        <taxon>Pseudomonadati</taxon>
        <taxon>Bacteroidota</taxon>
        <taxon>Flavobacteriia</taxon>
        <taxon>Flavobacteriales</taxon>
        <taxon>Flavobacteriaceae</taxon>
        <taxon>Galbibacter</taxon>
    </lineage>
</organism>
<sequence length="215" mass="24462">MKKIFFFIAIALISFNTNAQNDAKAKNLLDEVYAKVKSYDNIFIEFKYALDNTAESIHQETKGDVTIQGDKYVFNYLGATKIFDGSKTYTIIPENEEVVIEASQEEGEGAITPSKMLTFYKEGYNYKWDILKNVKGRNIQYVELTPIDSNSEIKQILLGIDAQTKHIYDLIEVGSNGTKTTITVNSFKTNEPISKSLFTFNKAKYDELGYYIITN</sequence>
<dbReference type="eggNOG" id="COG2834">
    <property type="taxonomic scope" value="Bacteria"/>
</dbReference>
<dbReference type="Gene3D" id="2.50.20.10">
    <property type="entry name" value="Lipoprotein localisation LolA/LolB/LppX"/>
    <property type="match status" value="1"/>
</dbReference>
<dbReference type="Pfam" id="PF03548">
    <property type="entry name" value="LolA"/>
    <property type="match status" value="1"/>
</dbReference>
<dbReference type="OrthoDB" id="1491557at2"/>
<reference evidence="3 4" key="1">
    <citation type="submission" date="2012-02" db="EMBL/GenBank/DDBJ databases">
        <title>Improved High-Quality Draft genome of Joostella marina DSM 19592.</title>
        <authorList>
            <consortium name="US DOE Joint Genome Institute (JGI-PGF)"/>
            <person name="Lucas S."/>
            <person name="Copeland A."/>
            <person name="Lapidus A."/>
            <person name="Bruce D."/>
            <person name="Goodwin L."/>
            <person name="Pitluck S."/>
            <person name="Peters L."/>
            <person name="Chertkov O."/>
            <person name="Ovchinnikova G."/>
            <person name="Kyrpides N."/>
            <person name="Mavromatis K."/>
            <person name="Detter J.C."/>
            <person name="Han C."/>
            <person name="Land M."/>
            <person name="Hauser L."/>
            <person name="Markowitz V."/>
            <person name="Cheng J.-F."/>
            <person name="Hugenholtz P."/>
            <person name="Woyke T."/>
            <person name="Wu D."/>
            <person name="Tindall B."/>
            <person name="Brambilla E."/>
            <person name="Klenk H.-P."/>
            <person name="Eisen J.A."/>
        </authorList>
    </citation>
    <scope>NUCLEOTIDE SEQUENCE [LARGE SCALE GENOMIC DNA]</scope>
    <source>
        <strain evidence="3 4">DSM 19592</strain>
    </source>
</reference>
<feature type="chain" id="PRO_5003669388" evidence="2">
    <location>
        <begin position="20"/>
        <end position="215"/>
    </location>
</feature>
<gene>
    <name evidence="3" type="ORF">JoomaDRAFT_3745</name>
</gene>
<evidence type="ECO:0000256" key="1">
    <source>
        <dbReference type="ARBA" id="ARBA00022729"/>
    </source>
</evidence>
<dbReference type="STRING" id="926559.JoomaDRAFT_3745"/>